<comment type="similarity">
    <text evidence="1">Belongs to the LysR transcriptional regulatory family.</text>
</comment>
<dbReference type="InterPro" id="IPR036390">
    <property type="entry name" value="WH_DNA-bd_sf"/>
</dbReference>
<dbReference type="AlphaFoldDB" id="A0A1H0SPZ2"/>
<reference evidence="6 7" key="1">
    <citation type="submission" date="2016-10" db="EMBL/GenBank/DDBJ databases">
        <authorList>
            <person name="de Groot N.N."/>
        </authorList>
    </citation>
    <scope>NUCLEOTIDE SEQUENCE [LARGE SCALE GENOMIC DNA]</scope>
    <source>
        <strain evidence="6 7">CECT 7543</strain>
    </source>
</reference>
<evidence type="ECO:0000256" key="4">
    <source>
        <dbReference type="ARBA" id="ARBA00023163"/>
    </source>
</evidence>
<dbReference type="OrthoDB" id="9785745at2"/>
<dbReference type="PANTHER" id="PTHR30419">
    <property type="entry name" value="HTH-TYPE TRANSCRIPTIONAL REGULATOR YBHD"/>
    <property type="match status" value="1"/>
</dbReference>
<dbReference type="InterPro" id="IPR000847">
    <property type="entry name" value="LysR_HTH_N"/>
</dbReference>
<dbReference type="InterPro" id="IPR005119">
    <property type="entry name" value="LysR_subst-bd"/>
</dbReference>
<dbReference type="PANTHER" id="PTHR30419:SF24">
    <property type="entry name" value="HTH-TYPE TRANSCRIPTIONAL REGULATOR CZCR"/>
    <property type="match status" value="1"/>
</dbReference>
<dbReference type="SUPFAM" id="SSF46785">
    <property type="entry name" value="Winged helix' DNA-binding domain"/>
    <property type="match status" value="1"/>
</dbReference>
<dbReference type="GO" id="GO:0003700">
    <property type="term" value="F:DNA-binding transcription factor activity"/>
    <property type="evidence" value="ECO:0007669"/>
    <property type="project" value="InterPro"/>
</dbReference>
<evidence type="ECO:0000256" key="2">
    <source>
        <dbReference type="ARBA" id="ARBA00023015"/>
    </source>
</evidence>
<keyword evidence="4" id="KW-0804">Transcription</keyword>
<dbReference type="Pfam" id="PF00126">
    <property type="entry name" value="HTH_1"/>
    <property type="match status" value="1"/>
</dbReference>
<evidence type="ECO:0000256" key="3">
    <source>
        <dbReference type="ARBA" id="ARBA00023125"/>
    </source>
</evidence>
<dbReference type="PRINTS" id="PR00039">
    <property type="entry name" value="HTHLYSR"/>
</dbReference>
<dbReference type="Gene3D" id="1.10.10.10">
    <property type="entry name" value="Winged helix-like DNA-binding domain superfamily/Winged helix DNA-binding domain"/>
    <property type="match status" value="1"/>
</dbReference>
<evidence type="ECO:0000313" key="6">
    <source>
        <dbReference type="EMBL" id="SDP43639.1"/>
    </source>
</evidence>
<keyword evidence="2" id="KW-0805">Transcription regulation</keyword>
<dbReference type="PROSITE" id="PS50931">
    <property type="entry name" value="HTH_LYSR"/>
    <property type="match status" value="1"/>
</dbReference>
<gene>
    <name evidence="6" type="ORF">SAMN04489798_5770</name>
</gene>
<dbReference type="Pfam" id="PF03466">
    <property type="entry name" value="LysR_substrate"/>
    <property type="match status" value="1"/>
</dbReference>
<keyword evidence="3 6" id="KW-0238">DNA-binding</keyword>
<organism evidence="6 7">
    <name type="scientific">Pseudomonas arsenicoxydans</name>
    <dbReference type="NCBI Taxonomy" id="702115"/>
    <lineage>
        <taxon>Bacteria</taxon>
        <taxon>Pseudomonadati</taxon>
        <taxon>Pseudomonadota</taxon>
        <taxon>Gammaproteobacteria</taxon>
        <taxon>Pseudomonadales</taxon>
        <taxon>Pseudomonadaceae</taxon>
        <taxon>Pseudomonas</taxon>
    </lineage>
</organism>
<dbReference type="EMBL" id="LT629705">
    <property type="protein sequence ID" value="SDP43639.1"/>
    <property type="molecule type" value="Genomic_DNA"/>
</dbReference>
<name>A0A1H0SPZ2_9PSED</name>
<evidence type="ECO:0000313" key="7">
    <source>
        <dbReference type="Proteomes" id="UP000198827"/>
    </source>
</evidence>
<dbReference type="Gene3D" id="3.40.190.290">
    <property type="match status" value="1"/>
</dbReference>
<dbReference type="RefSeq" id="WP_090187278.1">
    <property type="nucleotide sequence ID" value="NZ_LT629705.1"/>
</dbReference>
<sequence>MMNLTHWRMVVAVADTGNITRAAERVGMTQSGASQALALIEETLGVQLFNRENRQTLPTAIGLPVIEHARTMLGALENIRSSVDAAKGIQRGTIRLASFPMVLATFLPPLLRQFKRLYPGIEVVALEVSDDEVEALLDAGLVDVGVVLNPPPERNASHLGRDAWMAVVPGGHPLARRSNEAGITLAELAQEPFVLATGGCSTNARSLAADAGLQLRDVRVEVRDWSSAFTLVRENIGVTLVPELTLPTHRQGLRVLPVHPRIEREFALVITPTREPSAAVQALLNMLAEPILSSTLAD</sequence>
<accession>A0A1H0SPZ2</accession>
<dbReference type="CDD" id="cd05466">
    <property type="entry name" value="PBP2_LTTR_substrate"/>
    <property type="match status" value="1"/>
</dbReference>
<dbReference type="Proteomes" id="UP000198827">
    <property type="component" value="Chromosome I"/>
</dbReference>
<dbReference type="GO" id="GO:0005829">
    <property type="term" value="C:cytosol"/>
    <property type="evidence" value="ECO:0007669"/>
    <property type="project" value="TreeGrafter"/>
</dbReference>
<evidence type="ECO:0000256" key="1">
    <source>
        <dbReference type="ARBA" id="ARBA00009437"/>
    </source>
</evidence>
<dbReference type="SUPFAM" id="SSF53850">
    <property type="entry name" value="Periplasmic binding protein-like II"/>
    <property type="match status" value="1"/>
</dbReference>
<protein>
    <submittedName>
        <fullName evidence="6">DNA-binding transcriptional regulator, LysR family</fullName>
    </submittedName>
</protein>
<dbReference type="InterPro" id="IPR036388">
    <property type="entry name" value="WH-like_DNA-bd_sf"/>
</dbReference>
<feature type="domain" description="HTH lysR-type" evidence="5">
    <location>
        <begin position="2"/>
        <end position="59"/>
    </location>
</feature>
<proteinExistence type="inferred from homology"/>
<dbReference type="InterPro" id="IPR050950">
    <property type="entry name" value="HTH-type_LysR_regulators"/>
</dbReference>
<evidence type="ECO:0000259" key="5">
    <source>
        <dbReference type="PROSITE" id="PS50931"/>
    </source>
</evidence>
<dbReference type="GO" id="GO:0003677">
    <property type="term" value="F:DNA binding"/>
    <property type="evidence" value="ECO:0007669"/>
    <property type="project" value="UniProtKB-KW"/>
</dbReference>
<dbReference type="FunFam" id="1.10.10.10:FF:000001">
    <property type="entry name" value="LysR family transcriptional regulator"/>
    <property type="match status" value="1"/>
</dbReference>